<dbReference type="Gene3D" id="3.40.50.150">
    <property type="entry name" value="Vaccinia Virus protein VP39"/>
    <property type="match status" value="1"/>
</dbReference>
<dbReference type="PRINTS" id="PR00507">
    <property type="entry name" value="N12N6MTFRASE"/>
</dbReference>
<geneLocation type="plasmid" evidence="1">
    <name>pM7012</name>
</geneLocation>
<protein>
    <submittedName>
        <fullName evidence="1">Adenine-specific DNA methyltransferase</fullName>
    </submittedName>
</protein>
<dbReference type="InterPro" id="IPR029063">
    <property type="entry name" value="SAM-dependent_MTases_sf"/>
</dbReference>
<name>V5YQ56_9BURK</name>
<sequence>MIDLSIASDCEASNARQRELGQYPTPVWVAEALCERHFSDLSSADFVAEPACGEGRFLGAVPPSVPAIGIEIDPAKAEQARRATGRSIITGDFCEVDLPAQPTVILGNPPFQLDLVDRFLKRSHHLLPDGGRVGFILPAYAFQTAARVAGYSDFWSIAQEMIPRNIFHGLKLPLVFAMFHKDRRRVLVGFALYRETADVQRLPRAYRDLLDQGSGPVWLRLVELALSRLGGEADLPQLYAELESAKPSGNRWWKEKIRQTLRRYADRFAVAGKGRYALRDRQPSASPSFAGQLVLAI</sequence>
<evidence type="ECO:0000313" key="1">
    <source>
        <dbReference type="EMBL" id="BAO19061.1"/>
    </source>
</evidence>
<keyword evidence="1" id="KW-0489">Methyltransferase</keyword>
<dbReference type="GO" id="GO:0008168">
    <property type="term" value="F:methyltransferase activity"/>
    <property type="evidence" value="ECO:0007669"/>
    <property type="project" value="UniProtKB-KW"/>
</dbReference>
<dbReference type="GO" id="GO:0032259">
    <property type="term" value="P:methylation"/>
    <property type="evidence" value="ECO:0007669"/>
    <property type="project" value="UniProtKB-KW"/>
</dbReference>
<accession>V5YQ56</accession>
<reference evidence="1" key="2">
    <citation type="submission" date="2024-06" db="EMBL/GenBank/DDBJ databases">
        <authorList>
            <person name="Sakai Y."/>
            <person name="Fujii T."/>
        </authorList>
    </citation>
    <scope>NUCLEOTIDE SEQUENCE</scope>
    <source>
        <strain evidence="1">M701</strain>
        <plasmid evidence="1">pM7012</plasmid>
    </source>
</reference>
<organism evidence="1">
    <name type="scientific">Burkholderia sp. M701</name>
    <dbReference type="NCBI Taxonomy" id="326454"/>
    <lineage>
        <taxon>Bacteria</taxon>
        <taxon>Pseudomonadati</taxon>
        <taxon>Pseudomonadota</taxon>
        <taxon>Betaproteobacteria</taxon>
        <taxon>Burkholderiales</taxon>
        <taxon>Burkholderiaceae</taxon>
        <taxon>Burkholderia</taxon>
    </lineage>
</organism>
<keyword evidence="1" id="KW-0614">Plasmid</keyword>
<dbReference type="RefSeq" id="WP_023842604.1">
    <property type="nucleotide sequence ID" value="NC_022995.1"/>
</dbReference>
<reference evidence="1" key="1">
    <citation type="journal article" date="2014" name="Microbiology">
        <title>A 2,4-dichlorophenoxyacetic acid degradation plasmid pM7012 discloses distribution of an unclassified megaplasmid group across bacterial species.</title>
        <authorList>
            <person name="Sakai Y."/>
            <person name="Ogawa N."/>
            <person name="Shimomura Y."/>
            <person name="Fujii T."/>
        </authorList>
    </citation>
    <scope>NUCLEOTIDE SEQUENCE</scope>
    <source>
        <strain evidence="1">M701</strain>
    </source>
</reference>
<dbReference type="CDD" id="cd02440">
    <property type="entry name" value="AdoMet_MTases"/>
    <property type="match status" value="1"/>
</dbReference>
<keyword evidence="1" id="KW-0808">Transferase</keyword>
<proteinExistence type="predicted"/>
<dbReference type="SUPFAM" id="SSF53335">
    <property type="entry name" value="S-adenosyl-L-methionine-dependent methyltransferases"/>
    <property type="match status" value="1"/>
</dbReference>
<dbReference type="AlphaFoldDB" id="V5YQ56"/>
<dbReference type="EMBL" id="AB853026">
    <property type="protein sequence ID" value="BAO19061.1"/>
    <property type="molecule type" value="Genomic_DNA"/>
</dbReference>